<name>A0AAE9YXY6_9GAMM</name>
<reference evidence="2 3" key="2">
    <citation type="journal article" date="2022" name="Mar. Drugs">
        <title>Bioassay-Guided Fractionation Leads to the Detection of Cholic Acid Generated by the Rare Thalassomonas sp.</title>
        <authorList>
            <person name="Pheiffer F."/>
            <person name="Schneider Y.K."/>
            <person name="Hansen E.H."/>
            <person name="Andersen J.H."/>
            <person name="Isaksson J."/>
            <person name="Busche T."/>
            <person name="R C."/>
            <person name="Kalinowski J."/>
            <person name="Zyl L.V."/>
            <person name="Trindade M."/>
        </authorList>
    </citation>
    <scope>NUCLEOTIDE SEQUENCE [LARGE SCALE GENOMIC DNA]</scope>
    <source>
        <strain evidence="2 3">XOM25</strain>
    </source>
</reference>
<dbReference type="KEGG" id="tvd:SG34_017950"/>
<organism evidence="2 3">
    <name type="scientific">Thalassomonas viridans</name>
    <dbReference type="NCBI Taxonomy" id="137584"/>
    <lineage>
        <taxon>Bacteria</taxon>
        <taxon>Pseudomonadati</taxon>
        <taxon>Pseudomonadota</taxon>
        <taxon>Gammaproteobacteria</taxon>
        <taxon>Alteromonadales</taxon>
        <taxon>Colwelliaceae</taxon>
        <taxon>Thalassomonas</taxon>
    </lineage>
</organism>
<dbReference type="EMBL" id="CP059733">
    <property type="protein sequence ID" value="WDE03276.1"/>
    <property type="molecule type" value="Genomic_DNA"/>
</dbReference>
<evidence type="ECO:0000313" key="2">
    <source>
        <dbReference type="EMBL" id="WDE03276.1"/>
    </source>
</evidence>
<keyword evidence="3" id="KW-1185">Reference proteome</keyword>
<evidence type="ECO:0000256" key="1">
    <source>
        <dbReference type="SAM" id="MobiDB-lite"/>
    </source>
</evidence>
<dbReference type="AlphaFoldDB" id="A0AAE9YXY6"/>
<evidence type="ECO:0000313" key="3">
    <source>
        <dbReference type="Proteomes" id="UP000032352"/>
    </source>
</evidence>
<gene>
    <name evidence="2" type="ORF">SG34_017950</name>
</gene>
<accession>A0AAE9YXY6</accession>
<feature type="compositionally biased region" description="Low complexity" evidence="1">
    <location>
        <begin position="373"/>
        <end position="393"/>
    </location>
</feature>
<dbReference type="RefSeq" id="WP_152647085.1">
    <property type="nucleotide sequence ID" value="NZ_CP059733.1"/>
</dbReference>
<sequence length="444" mass="50125">MAETSLYLMELLAQRRVISQNFHSCKKNLDDNTRALMACLCLLRKTKSNGQEASIQRTLFQVENAAELVEAIRENTDFVPDDLLLLLQLILYRQQALADEVIRSLGQRGEPALQLMAAELALRVGENTGKNLYLSSGLSAFVKENFAAYHVCLLGEYYQNTLRQAVSSAINPGESEAWQDISALEAYIVSQTPLSRLYIRVLLTAADNTQAFKASAADRREYEPQVLLRQFIEHEYLNSHLFEIFIVSLDEAALTRVINYLSTRQEGLAADQAQEQSERKKLAEHLMFVMALSGYSKFIPFLARYLQQPAYRQQAFTALRLLLGNKLDLFIPLAVQFASDEEQRLTDLGYYGAKILATWQQVLTVNQMPAEPQAGQEAVQGQQTEQETGQKGVPPRLFDGLPLTLENIERALIQGSLLHYRYARLYQKVLAPQQRGCYYLAVAG</sequence>
<reference evidence="2 3" key="1">
    <citation type="journal article" date="2015" name="Genome Announc.">
        <title>Draft Genome Sequences of Marine Isolates of Thalassomonas viridans and Thalassomonas actiniarum.</title>
        <authorList>
            <person name="Olonade I."/>
            <person name="van Zyl L.J."/>
            <person name="Trindade M."/>
        </authorList>
    </citation>
    <scope>NUCLEOTIDE SEQUENCE [LARGE SCALE GENOMIC DNA]</scope>
    <source>
        <strain evidence="2 3">XOM25</strain>
    </source>
</reference>
<protein>
    <submittedName>
        <fullName evidence="2">Uncharacterized protein</fullName>
    </submittedName>
</protein>
<proteinExistence type="predicted"/>
<dbReference type="Proteomes" id="UP000032352">
    <property type="component" value="Chromosome"/>
</dbReference>
<feature type="region of interest" description="Disordered" evidence="1">
    <location>
        <begin position="373"/>
        <end position="395"/>
    </location>
</feature>